<dbReference type="RefSeq" id="WP_091742398.1">
    <property type="nucleotide sequence ID" value="NZ_FOYR01000005.1"/>
</dbReference>
<name>A0A1I6JGN8_9MICO</name>
<dbReference type="PRINTS" id="PR01713">
    <property type="entry name" value="NUCEPIMERASE"/>
</dbReference>
<evidence type="ECO:0000313" key="4">
    <source>
        <dbReference type="Proteomes" id="UP000198877"/>
    </source>
</evidence>
<organism evidence="3 4">
    <name type="scientific">Microbacterium azadirachtae</name>
    <dbReference type="NCBI Taxonomy" id="582680"/>
    <lineage>
        <taxon>Bacteria</taxon>
        <taxon>Bacillati</taxon>
        <taxon>Actinomycetota</taxon>
        <taxon>Actinomycetes</taxon>
        <taxon>Micrococcales</taxon>
        <taxon>Microbacteriaceae</taxon>
        <taxon>Microbacterium</taxon>
    </lineage>
</organism>
<reference evidence="4" key="1">
    <citation type="submission" date="2016-10" db="EMBL/GenBank/DDBJ databases">
        <authorList>
            <person name="Varghese N."/>
            <person name="Submissions S."/>
        </authorList>
    </citation>
    <scope>NUCLEOTIDE SEQUENCE [LARGE SCALE GENOMIC DNA]</scope>
    <source>
        <strain evidence="4">CL127</strain>
    </source>
</reference>
<keyword evidence="1" id="KW-0520">NAD</keyword>
<dbReference type="EMBL" id="FOYR01000005">
    <property type="protein sequence ID" value="SFR78044.1"/>
    <property type="molecule type" value="Genomic_DNA"/>
</dbReference>
<protein>
    <submittedName>
        <fullName evidence="3">Nucleoside-diphosphate-sugar epimerase</fullName>
    </submittedName>
</protein>
<sequence>MKALVTGAAGFVGSGISRRLLSEGHQVVGIDALTAYYAEALKRRNLQELESDSFTFHESDINEADLDTLLADVDMVYHQAGQPGVRSSWGQEFESYTRNNVLATQKLLEAAARNGKLRKFVYASSSSIYGDAERFPTTEGDLPQPVSPYGVTKLAGEHLVSLYGSNFGVPTISLRYFTVYGPGQRPDMAFTRFVQSALSDREIRIFGTGAQIRDFTYIDDVVEANILAGQADAARPGDVVNISGGSNISVNEVLDVLSGLVGHKLNVRYLERSHGDVFRTGGSSDRAAEVIGWTSRTSIESGLARQLEWAQRTIDVWSSLPENTV</sequence>
<evidence type="ECO:0000259" key="2">
    <source>
        <dbReference type="Pfam" id="PF01370"/>
    </source>
</evidence>
<dbReference type="Pfam" id="PF01370">
    <property type="entry name" value="Epimerase"/>
    <property type="match status" value="1"/>
</dbReference>
<dbReference type="PANTHER" id="PTHR43574">
    <property type="entry name" value="EPIMERASE-RELATED"/>
    <property type="match status" value="1"/>
</dbReference>
<accession>A0A1I6JGN8</accession>
<feature type="domain" description="NAD-dependent epimerase/dehydratase" evidence="2">
    <location>
        <begin position="3"/>
        <end position="242"/>
    </location>
</feature>
<proteinExistence type="predicted"/>
<dbReference type="Gene3D" id="3.40.50.720">
    <property type="entry name" value="NAD(P)-binding Rossmann-like Domain"/>
    <property type="match status" value="1"/>
</dbReference>
<dbReference type="InterPro" id="IPR001509">
    <property type="entry name" value="Epimerase_deHydtase"/>
</dbReference>
<dbReference type="Gene3D" id="3.90.25.10">
    <property type="entry name" value="UDP-galactose 4-epimerase, domain 1"/>
    <property type="match status" value="1"/>
</dbReference>
<gene>
    <name evidence="3" type="ORF">SAMN04488591_3560</name>
</gene>
<dbReference type="InterPro" id="IPR036291">
    <property type="entry name" value="NAD(P)-bd_dom_sf"/>
</dbReference>
<dbReference type="Proteomes" id="UP000198877">
    <property type="component" value="Unassembled WGS sequence"/>
</dbReference>
<evidence type="ECO:0000313" key="3">
    <source>
        <dbReference type="EMBL" id="SFR78044.1"/>
    </source>
</evidence>
<dbReference type="AlphaFoldDB" id="A0A1I6JGN8"/>
<dbReference type="SUPFAM" id="SSF51735">
    <property type="entry name" value="NAD(P)-binding Rossmann-fold domains"/>
    <property type="match status" value="1"/>
</dbReference>
<evidence type="ECO:0000256" key="1">
    <source>
        <dbReference type="ARBA" id="ARBA00023027"/>
    </source>
</evidence>